<name>A0A517T6I9_9PLAN</name>
<reference evidence="1 2" key="1">
    <citation type="submission" date="2019-02" db="EMBL/GenBank/DDBJ databases">
        <title>Deep-cultivation of Planctomycetes and their phenomic and genomic characterization uncovers novel biology.</title>
        <authorList>
            <person name="Wiegand S."/>
            <person name="Jogler M."/>
            <person name="Boedeker C."/>
            <person name="Pinto D."/>
            <person name="Vollmers J."/>
            <person name="Rivas-Marin E."/>
            <person name="Kohn T."/>
            <person name="Peeters S.H."/>
            <person name="Heuer A."/>
            <person name="Rast P."/>
            <person name="Oberbeckmann S."/>
            <person name="Bunk B."/>
            <person name="Jeske O."/>
            <person name="Meyerdierks A."/>
            <person name="Storesund J.E."/>
            <person name="Kallscheuer N."/>
            <person name="Luecker S."/>
            <person name="Lage O.M."/>
            <person name="Pohl T."/>
            <person name="Merkel B.J."/>
            <person name="Hornburger P."/>
            <person name="Mueller R.-W."/>
            <person name="Bruemmer F."/>
            <person name="Labrenz M."/>
            <person name="Spormann A.M."/>
            <person name="Op den Camp H."/>
            <person name="Overmann J."/>
            <person name="Amann R."/>
            <person name="Jetten M.S.M."/>
            <person name="Mascher T."/>
            <person name="Medema M.H."/>
            <person name="Devos D.P."/>
            <person name="Kaster A.-K."/>
            <person name="Ovreas L."/>
            <person name="Rohde M."/>
            <person name="Galperin M.Y."/>
            <person name="Jogler C."/>
        </authorList>
    </citation>
    <scope>NUCLEOTIDE SEQUENCE [LARGE SCALE GENOMIC DNA]</scope>
    <source>
        <strain evidence="1 2">V22</strain>
    </source>
</reference>
<gene>
    <name evidence="1" type="ORF">V22_12100</name>
</gene>
<organism evidence="1 2">
    <name type="scientific">Calycomorphotria hydatis</name>
    <dbReference type="NCBI Taxonomy" id="2528027"/>
    <lineage>
        <taxon>Bacteria</taxon>
        <taxon>Pseudomonadati</taxon>
        <taxon>Planctomycetota</taxon>
        <taxon>Planctomycetia</taxon>
        <taxon>Planctomycetales</taxon>
        <taxon>Planctomycetaceae</taxon>
        <taxon>Calycomorphotria</taxon>
    </lineage>
</organism>
<dbReference type="EMBL" id="CP036316">
    <property type="protein sequence ID" value="QDT63980.1"/>
    <property type="molecule type" value="Genomic_DNA"/>
</dbReference>
<proteinExistence type="predicted"/>
<evidence type="ECO:0000313" key="1">
    <source>
        <dbReference type="EMBL" id="QDT63980.1"/>
    </source>
</evidence>
<dbReference type="RefSeq" id="WP_145260763.1">
    <property type="nucleotide sequence ID" value="NZ_CP036316.1"/>
</dbReference>
<keyword evidence="2" id="KW-1185">Reference proteome</keyword>
<evidence type="ECO:0000313" key="2">
    <source>
        <dbReference type="Proteomes" id="UP000319976"/>
    </source>
</evidence>
<dbReference type="AlphaFoldDB" id="A0A517T6I9"/>
<sequence>MDYHFRPLGTNCSATGERLAPGSQCRSVLIDHDGKQVRHDFALTAWDGPPEGTIGHWLCMVPKADRHESTLPDADQLMQEFEQLDTDGGHANLEQLRYGLALMLIRQKRLELDDTIIDGDMEILQLIGSRGEGPFRVPNLRLSDEEITALQQQWMKLEEVEETA</sequence>
<protein>
    <submittedName>
        <fullName evidence="1">Uncharacterized protein</fullName>
    </submittedName>
</protein>
<dbReference type="KEGG" id="chya:V22_12100"/>
<dbReference type="OrthoDB" id="272345at2"/>
<accession>A0A517T6I9</accession>
<dbReference type="Proteomes" id="UP000319976">
    <property type="component" value="Chromosome"/>
</dbReference>